<dbReference type="GO" id="GO:0016747">
    <property type="term" value="F:acyltransferase activity, transferring groups other than amino-acyl groups"/>
    <property type="evidence" value="ECO:0007669"/>
    <property type="project" value="InterPro"/>
</dbReference>
<feature type="compositionally biased region" description="Basic and acidic residues" evidence="1">
    <location>
        <begin position="387"/>
        <end position="397"/>
    </location>
</feature>
<keyword evidence="3" id="KW-0808">Transferase</keyword>
<keyword evidence="4" id="KW-1185">Reference proteome</keyword>
<accession>A0A1G9SKK3</accession>
<dbReference type="STRING" id="660521.SAMN04487949_1402"/>
<dbReference type="SUPFAM" id="SSF55729">
    <property type="entry name" value="Acyl-CoA N-acyltransferases (Nat)"/>
    <property type="match status" value="1"/>
</dbReference>
<gene>
    <name evidence="3" type="ORF">SAMN04487949_1402</name>
</gene>
<dbReference type="PROSITE" id="PS51186">
    <property type="entry name" value="GNAT"/>
    <property type="match status" value="1"/>
</dbReference>
<feature type="domain" description="N-acetyltransferase" evidence="2">
    <location>
        <begin position="179"/>
        <end position="319"/>
    </location>
</feature>
<evidence type="ECO:0000313" key="4">
    <source>
        <dbReference type="Proteomes" id="UP000199451"/>
    </source>
</evidence>
<proteinExistence type="predicted"/>
<feature type="compositionally biased region" description="Basic and acidic residues" evidence="1">
    <location>
        <begin position="360"/>
        <end position="378"/>
    </location>
</feature>
<dbReference type="Proteomes" id="UP000199451">
    <property type="component" value="Unassembled WGS sequence"/>
</dbReference>
<dbReference type="Gene3D" id="3.40.630.30">
    <property type="match status" value="1"/>
</dbReference>
<sequence length="397" mass="42465">MGRVELADDEHAARFQDAFGVGEHRPLLGHMVESVDDRDGVDGFVGDGQASGVAADAAETALSSACEHPAGDVDDGHLPVGSVHGDRRAAAAAADVENVFDGAFRSAQAVEQGVAVGGGHPKVVEMSDAIEEPHVTGSVHDTPWCPAKQSLALLSVESKPSGMEYCLLGWPEDEPTLRLDYRTFSYAGKFVMSNTGKAVVRDPDADADGTATTPTDAAATVDPSVFESDVRAAIAFNEDRTDPGVLWLRYVTVHEDYRGQGLGPKLAAFVAEEAEKRGYRRLRIAVNNPFAYQAMYKVGFAYTGRQTGLAELVLERPGEPDRPTYQCGLDVFRERDLADAEHDFLDAKEGVEPPAIADGRGTRLDDDRETHVADDCEGHVGNGCDGRVADDGETPPR</sequence>
<organism evidence="3 4">
    <name type="scientific">Halogranum gelatinilyticum</name>
    <dbReference type="NCBI Taxonomy" id="660521"/>
    <lineage>
        <taxon>Archaea</taxon>
        <taxon>Methanobacteriati</taxon>
        <taxon>Methanobacteriota</taxon>
        <taxon>Stenosarchaea group</taxon>
        <taxon>Halobacteria</taxon>
        <taxon>Halobacteriales</taxon>
        <taxon>Haloferacaceae</taxon>
    </lineage>
</organism>
<protein>
    <submittedName>
        <fullName evidence="3">Acetyltransferase (GNAT) family protein</fullName>
    </submittedName>
</protein>
<name>A0A1G9SKK3_9EURY</name>
<reference evidence="4" key="1">
    <citation type="submission" date="2016-10" db="EMBL/GenBank/DDBJ databases">
        <authorList>
            <person name="Varghese N."/>
            <person name="Submissions S."/>
        </authorList>
    </citation>
    <scope>NUCLEOTIDE SEQUENCE [LARGE SCALE GENOMIC DNA]</scope>
    <source>
        <strain evidence="4">CGMCC 1.10119</strain>
    </source>
</reference>
<evidence type="ECO:0000313" key="3">
    <source>
        <dbReference type="EMBL" id="SDM35942.1"/>
    </source>
</evidence>
<dbReference type="EMBL" id="FNHL01000002">
    <property type="protein sequence ID" value="SDM35942.1"/>
    <property type="molecule type" value="Genomic_DNA"/>
</dbReference>
<dbReference type="Pfam" id="PF00583">
    <property type="entry name" value="Acetyltransf_1"/>
    <property type="match status" value="1"/>
</dbReference>
<dbReference type="InterPro" id="IPR000182">
    <property type="entry name" value="GNAT_dom"/>
</dbReference>
<dbReference type="CDD" id="cd04301">
    <property type="entry name" value="NAT_SF"/>
    <property type="match status" value="1"/>
</dbReference>
<dbReference type="AlphaFoldDB" id="A0A1G9SKK3"/>
<evidence type="ECO:0000256" key="1">
    <source>
        <dbReference type="SAM" id="MobiDB-lite"/>
    </source>
</evidence>
<dbReference type="InterPro" id="IPR016181">
    <property type="entry name" value="Acyl_CoA_acyltransferase"/>
</dbReference>
<evidence type="ECO:0000259" key="2">
    <source>
        <dbReference type="PROSITE" id="PS51186"/>
    </source>
</evidence>
<feature type="region of interest" description="Disordered" evidence="1">
    <location>
        <begin position="348"/>
        <end position="397"/>
    </location>
</feature>